<evidence type="ECO:0000313" key="4">
    <source>
        <dbReference type="Proteomes" id="UP000636458"/>
    </source>
</evidence>
<protein>
    <submittedName>
        <fullName evidence="3">GNAT family N-acetyltransferase</fullName>
    </submittedName>
</protein>
<dbReference type="GO" id="GO:0016747">
    <property type="term" value="F:acyltransferase activity, transferring groups other than amino-acyl groups"/>
    <property type="evidence" value="ECO:0007669"/>
    <property type="project" value="InterPro"/>
</dbReference>
<dbReference type="PROSITE" id="PS51186">
    <property type="entry name" value="GNAT"/>
    <property type="match status" value="1"/>
</dbReference>
<dbReference type="EMBL" id="JAEPES010000001">
    <property type="protein sequence ID" value="MBK4346952.1"/>
    <property type="molecule type" value="Genomic_DNA"/>
</dbReference>
<keyword evidence="4" id="KW-1185">Reference proteome</keyword>
<evidence type="ECO:0000313" key="3">
    <source>
        <dbReference type="EMBL" id="MBK4347925.1"/>
    </source>
</evidence>
<dbReference type="Proteomes" id="UP000636458">
    <property type="component" value="Unassembled WGS sequence"/>
</dbReference>
<accession>A0A934W4X5</accession>
<organism evidence="3 4">
    <name type="scientific">Lacisediminihabitans changchengi</name>
    <dbReference type="NCBI Taxonomy" id="2787634"/>
    <lineage>
        <taxon>Bacteria</taxon>
        <taxon>Bacillati</taxon>
        <taxon>Actinomycetota</taxon>
        <taxon>Actinomycetes</taxon>
        <taxon>Micrococcales</taxon>
        <taxon>Microbacteriaceae</taxon>
        <taxon>Lacisediminihabitans</taxon>
    </lineage>
</organism>
<proteinExistence type="predicted"/>
<dbReference type="InterPro" id="IPR016181">
    <property type="entry name" value="Acyl_CoA_acyltransferase"/>
</dbReference>
<evidence type="ECO:0000259" key="1">
    <source>
        <dbReference type="PROSITE" id="PS51186"/>
    </source>
</evidence>
<dbReference type="SUPFAM" id="SSF55729">
    <property type="entry name" value="Acyl-CoA N-acyltransferases (Nat)"/>
    <property type="match status" value="1"/>
</dbReference>
<dbReference type="CDD" id="cd04301">
    <property type="entry name" value="NAT_SF"/>
    <property type="match status" value="1"/>
</dbReference>
<name>A0A934W4X5_9MICO</name>
<reference evidence="3" key="1">
    <citation type="submission" date="2021-01" db="EMBL/GenBank/DDBJ databases">
        <title>Lacisediminihabitans sp. nov. strain G11-30, isolated from Antarctic Soil.</title>
        <authorList>
            <person name="Li J."/>
        </authorList>
    </citation>
    <scope>NUCLEOTIDE SEQUENCE</scope>
    <source>
        <strain evidence="3">G11-30</strain>
    </source>
</reference>
<dbReference type="AlphaFoldDB" id="A0A934W4X5"/>
<sequence length="83" mass="9038">MALDASATPCGFAQVLEVDGFAHLEQPSVLPQHTRLGHGRDLLRVAVLEAKQRGYDRTTLRTFADIPWNAPFYATEALSSAGL</sequence>
<dbReference type="InterPro" id="IPR000182">
    <property type="entry name" value="GNAT_dom"/>
</dbReference>
<feature type="domain" description="N-acetyltransferase" evidence="1">
    <location>
        <begin position="1"/>
        <end position="83"/>
    </location>
</feature>
<comment type="caution">
    <text evidence="3">The sequence shown here is derived from an EMBL/GenBank/DDBJ whole genome shotgun (WGS) entry which is preliminary data.</text>
</comment>
<dbReference type="Pfam" id="PF00583">
    <property type="entry name" value="Acetyltransf_1"/>
    <property type="match status" value="1"/>
</dbReference>
<dbReference type="EMBL" id="JAEPES010000003">
    <property type="protein sequence ID" value="MBK4347925.1"/>
    <property type="molecule type" value="Genomic_DNA"/>
</dbReference>
<gene>
    <name evidence="2" type="ORF">IV501_04840</name>
    <name evidence="3" type="ORF">IV501_09785</name>
</gene>
<dbReference type="Gene3D" id="3.40.630.30">
    <property type="match status" value="1"/>
</dbReference>
<evidence type="ECO:0000313" key="2">
    <source>
        <dbReference type="EMBL" id="MBK4346952.1"/>
    </source>
</evidence>
<dbReference type="RefSeq" id="WP_200555234.1">
    <property type="nucleotide sequence ID" value="NZ_JAEPES010000001.1"/>
</dbReference>